<keyword evidence="3" id="KW-1185">Reference proteome</keyword>
<feature type="region of interest" description="Disordered" evidence="1">
    <location>
        <begin position="56"/>
        <end position="79"/>
    </location>
</feature>
<proteinExistence type="predicted"/>
<protein>
    <submittedName>
        <fullName evidence="2">Uncharacterized protein</fullName>
    </submittedName>
</protein>
<comment type="caution">
    <text evidence="2">The sequence shown here is derived from an EMBL/GenBank/DDBJ whole genome shotgun (WGS) entry which is preliminary data.</text>
</comment>
<gene>
    <name evidence="2" type="ORF">M6B38_320475</name>
</gene>
<reference evidence="2" key="1">
    <citation type="journal article" date="2023" name="GigaByte">
        <title>Genome assembly of the bearded iris, Iris pallida Lam.</title>
        <authorList>
            <person name="Bruccoleri R.E."/>
            <person name="Oakeley E.J."/>
            <person name="Faust A.M.E."/>
            <person name="Altorfer M."/>
            <person name="Dessus-Babus S."/>
            <person name="Burckhardt D."/>
            <person name="Oertli M."/>
            <person name="Naumann U."/>
            <person name="Petersen F."/>
            <person name="Wong J."/>
        </authorList>
    </citation>
    <scope>NUCLEOTIDE SEQUENCE</scope>
    <source>
        <strain evidence="2">GSM-AAB239-AS_SAM_17_03QT</strain>
    </source>
</reference>
<dbReference type="AlphaFoldDB" id="A0AAX6HCB0"/>
<reference evidence="2" key="2">
    <citation type="submission" date="2023-04" db="EMBL/GenBank/DDBJ databases">
        <authorList>
            <person name="Bruccoleri R.E."/>
            <person name="Oakeley E.J."/>
            <person name="Faust A.-M."/>
            <person name="Dessus-Babus S."/>
            <person name="Altorfer M."/>
            <person name="Burckhardt D."/>
            <person name="Oertli M."/>
            <person name="Naumann U."/>
            <person name="Petersen F."/>
            <person name="Wong J."/>
        </authorList>
    </citation>
    <scope>NUCLEOTIDE SEQUENCE</scope>
    <source>
        <strain evidence="2">GSM-AAB239-AS_SAM_17_03QT</strain>
        <tissue evidence="2">Leaf</tissue>
    </source>
</reference>
<evidence type="ECO:0000313" key="2">
    <source>
        <dbReference type="EMBL" id="KAJ6838308.1"/>
    </source>
</evidence>
<feature type="region of interest" description="Disordered" evidence="1">
    <location>
        <begin position="1"/>
        <end position="39"/>
    </location>
</feature>
<dbReference type="Proteomes" id="UP001140949">
    <property type="component" value="Unassembled WGS sequence"/>
</dbReference>
<accession>A0AAX6HCB0</accession>
<name>A0AAX6HCB0_IRIPA</name>
<dbReference type="EMBL" id="JANAVB010010796">
    <property type="protein sequence ID" value="KAJ6838308.1"/>
    <property type="molecule type" value="Genomic_DNA"/>
</dbReference>
<evidence type="ECO:0000256" key="1">
    <source>
        <dbReference type="SAM" id="MobiDB-lite"/>
    </source>
</evidence>
<evidence type="ECO:0000313" key="3">
    <source>
        <dbReference type="Proteomes" id="UP001140949"/>
    </source>
</evidence>
<sequence>MKRERETGAHIGKHRRTGWRLGKSGPEHGTVPRAEGSGVGSVHFVADAGDARIRSTTALGRSGCRGRARRPTDSGSGFGKRLGFPHPLYVYDGWLCGVGLGVW</sequence>
<organism evidence="2 3">
    <name type="scientific">Iris pallida</name>
    <name type="common">Sweet iris</name>
    <dbReference type="NCBI Taxonomy" id="29817"/>
    <lineage>
        <taxon>Eukaryota</taxon>
        <taxon>Viridiplantae</taxon>
        <taxon>Streptophyta</taxon>
        <taxon>Embryophyta</taxon>
        <taxon>Tracheophyta</taxon>
        <taxon>Spermatophyta</taxon>
        <taxon>Magnoliopsida</taxon>
        <taxon>Liliopsida</taxon>
        <taxon>Asparagales</taxon>
        <taxon>Iridaceae</taxon>
        <taxon>Iridoideae</taxon>
        <taxon>Irideae</taxon>
        <taxon>Iris</taxon>
    </lineage>
</organism>